<feature type="region of interest" description="Disordered" evidence="16">
    <location>
        <begin position="287"/>
        <end position="345"/>
    </location>
</feature>
<dbReference type="PANTHER" id="PTHR11081:SF49">
    <property type="entry name" value="FLAP ENDONUCLEASE 1 HOMOLOG-RELATED"/>
    <property type="match status" value="1"/>
</dbReference>
<evidence type="ECO:0000256" key="16">
    <source>
        <dbReference type="SAM" id="MobiDB-lite"/>
    </source>
</evidence>
<keyword evidence="8" id="KW-0378">Hydrolase</keyword>
<dbReference type="PRINTS" id="PR00853">
    <property type="entry name" value="XPGRADSUPER"/>
</dbReference>
<dbReference type="Proteomes" id="UP000314294">
    <property type="component" value="Unassembled WGS sequence"/>
</dbReference>
<organism evidence="19 20">
    <name type="scientific">Liparis tanakae</name>
    <name type="common">Tanaka's snailfish</name>
    <dbReference type="NCBI Taxonomy" id="230148"/>
    <lineage>
        <taxon>Eukaryota</taxon>
        <taxon>Metazoa</taxon>
        <taxon>Chordata</taxon>
        <taxon>Craniata</taxon>
        <taxon>Vertebrata</taxon>
        <taxon>Euteleostomi</taxon>
        <taxon>Actinopterygii</taxon>
        <taxon>Neopterygii</taxon>
        <taxon>Teleostei</taxon>
        <taxon>Neoteleostei</taxon>
        <taxon>Acanthomorphata</taxon>
        <taxon>Eupercaria</taxon>
        <taxon>Perciformes</taxon>
        <taxon>Cottioidei</taxon>
        <taxon>Cottales</taxon>
        <taxon>Liparidae</taxon>
        <taxon>Liparis</taxon>
    </lineage>
</organism>
<dbReference type="SMART" id="SM00279">
    <property type="entry name" value="HhH2"/>
    <property type="match status" value="1"/>
</dbReference>
<keyword evidence="9" id="KW-0269">Exonuclease</keyword>
<dbReference type="Pfam" id="PF00752">
    <property type="entry name" value="XPG_N"/>
    <property type="match status" value="1"/>
</dbReference>
<evidence type="ECO:0000313" key="19">
    <source>
        <dbReference type="EMBL" id="TNN69856.1"/>
    </source>
</evidence>
<dbReference type="InterPro" id="IPR029060">
    <property type="entry name" value="PIN-like_dom_sf"/>
</dbReference>
<dbReference type="GO" id="GO:0000287">
    <property type="term" value="F:magnesium ion binding"/>
    <property type="evidence" value="ECO:0007669"/>
    <property type="project" value="TreeGrafter"/>
</dbReference>
<evidence type="ECO:0000256" key="14">
    <source>
        <dbReference type="ARBA" id="ARBA00029382"/>
    </source>
</evidence>
<dbReference type="SUPFAM" id="SSF47807">
    <property type="entry name" value="5' to 3' exonuclease, C-terminal subdomain"/>
    <property type="match status" value="1"/>
</dbReference>
<dbReference type="Pfam" id="PF00867">
    <property type="entry name" value="XPG_I"/>
    <property type="match status" value="1"/>
</dbReference>
<evidence type="ECO:0000313" key="20">
    <source>
        <dbReference type="Proteomes" id="UP000314294"/>
    </source>
</evidence>
<keyword evidence="4" id="KW-0540">Nuclease</keyword>
<evidence type="ECO:0000256" key="9">
    <source>
        <dbReference type="ARBA" id="ARBA00022839"/>
    </source>
</evidence>
<name>A0A4Z2HVI4_9TELE</name>
<dbReference type="GO" id="GO:0004523">
    <property type="term" value="F:RNA-DNA hybrid ribonuclease activity"/>
    <property type="evidence" value="ECO:0007669"/>
    <property type="project" value="TreeGrafter"/>
</dbReference>
<dbReference type="GO" id="GO:0017108">
    <property type="term" value="F:5'-flap endonuclease activity"/>
    <property type="evidence" value="ECO:0007669"/>
    <property type="project" value="TreeGrafter"/>
</dbReference>
<keyword evidence="20" id="KW-1185">Reference proteome</keyword>
<feature type="compositionally biased region" description="Basic and acidic residues" evidence="16">
    <location>
        <begin position="289"/>
        <end position="305"/>
    </location>
</feature>
<evidence type="ECO:0000256" key="8">
    <source>
        <dbReference type="ARBA" id="ARBA00022801"/>
    </source>
</evidence>
<dbReference type="GO" id="GO:0006281">
    <property type="term" value="P:DNA repair"/>
    <property type="evidence" value="ECO:0007669"/>
    <property type="project" value="UniProtKB-KW"/>
</dbReference>
<protein>
    <submittedName>
        <fullName evidence="19">Putative flap endonuclease 1</fullName>
    </submittedName>
</protein>
<comment type="caution">
    <text evidence="19">The sequence shown here is derived from an EMBL/GenBank/DDBJ whole genome shotgun (WGS) entry which is preliminary data.</text>
</comment>
<keyword evidence="6 19" id="KW-0255">Endonuclease</keyword>
<dbReference type="PANTHER" id="PTHR11081">
    <property type="entry name" value="FLAP ENDONUCLEASE FAMILY MEMBER"/>
    <property type="match status" value="1"/>
</dbReference>
<evidence type="ECO:0000256" key="12">
    <source>
        <dbReference type="ARBA" id="ARBA00023204"/>
    </source>
</evidence>
<keyword evidence="11" id="KW-0496">Mitochondrion</keyword>
<feature type="domain" description="XPG-I" evidence="17">
    <location>
        <begin position="115"/>
        <end position="185"/>
    </location>
</feature>
<keyword evidence="2" id="KW-0597">Phosphoprotein</keyword>
<evidence type="ECO:0000256" key="5">
    <source>
        <dbReference type="ARBA" id="ARBA00022723"/>
    </source>
</evidence>
<dbReference type="GO" id="GO:0006260">
    <property type="term" value="P:DNA replication"/>
    <property type="evidence" value="ECO:0007669"/>
    <property type="project" value="UniProtKB-KW"/>
</dbReference>
<accession>A0A4Z2HVI4</accession>
<evidence type="ECO:0000256" key="13">
    <source>
        <dbReference type="ARBA" id="ARBA00023242"/>
    </source>
</evidence>
<dbReference type="InterPro" id="IPR036279">
    <property type="entry name" value="5-3_exonuclease_C_sf"/>
</dbReference>
<dbReference type="InterPro" id="IPR006085">
    <property type="entry name" value="XPG_DNA_repair_N"/>
</dbReference>
<evidence type="ECO:0000256" key="3">
    <source>
        <dbReference type="ARBA" id="ARBA00022705"/>
    </source>
</evidence>
<evidence type="ECO:0000256" key="4">
    <source>
        <dbReference type="ARBA" id="ARBA00022722"/>
    </source>
</evidence>
<evidence type="ECO:0000259" key="18">
    <source>
        <dbReference type="SMART" id="SM00485"/>
    </source>
</evidence>
<dbReference type="Gene3D" id="1.10.150.20">
    <property type="entry name" value="5' to 3' exonuclease, C-terminal subdomain"/>
    <property type="match status" value="1"/>
</dbReference>
<keyword evidence="3" id="KW-0235">DNA replication</keyword>
<reference evidence="19 20" key="1">
    <citation type="submission" date="2019-03" db="EMBL/GenBank/DDBJ databases">
        <title>First draft genome of Liparis tanakae, snailfish: a comprehensive survey of snailfish specific genes.</title>
        <authorList>
            <person name="Kim W."/>
            <person name="Song I."/>
            <person name="Jeong J.-H."/>
            <person name="Kim D."/>
            <person name="Kim S."/>
            <person name="Ryu S."/>
            <person name="Song J.Y."/>
            <person name="Lee S.K."/>
        </authorList>
    </citation>
    <scope>NUCLEOTIDE SEQUENCE [LARGE SCALE GENOMIC DNA]</scope>
    <source>
        <tissue evidence="19">Muscle</tissue>
    </source>
</reference>
<dbReference type="InterPro" id="IPR006086">
    <property type="entry name" value="XPG-I_dom"/>
</dbReference>
<evidence type="ECO:0000256" key="15">
    <source>
        <dbReference type="ARBA" id="ARBA00034726"/>
    </source>
</evidence>
<proteinExistence type="inferred from homology"/>
<evidence type="ECO:0000256" key="6">
    <source>
        <dbReference type="ARBA" id="ARBA00022759"/>
    </source>
</evidence>
<dbReference type="GO" id="GO:0008409">
    <property type="term" value="F:5'-3' exonuclease activity"/>
    <property type="evidence" value="ECO:0007669"/>
    <property type="project" value="TreeGrafter"/>
</dbReference>
<dbReference type="SMART" id="SM00484">
    <property type="entry name" value="XPGI"/>
    <property type="match status" value="1"/>
</dbReference>
<comment type="similarity">
    <text evidence="15">Belongs to the XPG/RAD2 endonuclease family. FEN1 subfamily.</text>
</comment>
<evidence type="ECO:0000256" key="1">
    <source>
        <dbReference type="ARBA" id="ARBA00001946"/>
    </source>
</evidence>
<dbReference type="FunFam" id="1.10.150.20:FF:000009">
    <property type="entry name" value="Flap endonuclease 1"/>
    <property type="match status" value="1"/>
</dbReference>
<dbReference type="SUPFAM" id="SSF88723">
    <property type="entry name" value="PIN domain-like"/>
    <property type="match status" value="1"/>
</dbReference>
<dbReference type="GO" id="GO:0003677">
    <property type="term" value="F:DNA binding"/>
    <property type="evidence" value="ECO:0007669"/>
    <property type="project" value="InterPro"/>
</dbReference>
<dbReference type="SMART" id="SM00485">
    <property type="entry name" value="XPGN"/>
    <property type="match status" value="1"/>
</dbReference>
<sequence>MGITKLADLIRQDAHVAVSHKDISDYTGKVIALDTSVVMNQFRTATPSQSPLSGLFFRTLTFLEHGIKPVFVFDGKPPVEKTPVLEKRAAAAGWRSANCTGAASTQTKDCLQLLKLLGVPVIQAPGDAEALCAWLVRQGTVDAVASEDMDTLPFGANILIRQLNAKKESEVVEYSLTKLLEKLQISHVEFVDLCILLGCDYCDKIAGLGPKRALTLIQKHRTIENVVLHINRKTHPVPLFWKYKEARKIFLDAPQTVAPELTWAEPDEEALVKLLFNVKEARVRRRMEKFRQTRESKREEREKETAAGGSRQTRMQDFFRVTRKREKPVDAADPLSSKRKKPKSK</sequence>
<evidence type="ECO:0000256" key="10">
    <source>
        <dbReference type="ARBA" id="ARBA00022842"/>
    </source>
</evidence>
<dbReference type="GO" id="GO:0030145">
    <property type="term" value="F:manganese ion binding"/>
    <property type="evidence" value="ECO:0007669"/>
    <property type="project" value="TreeGrafter"/>
</dbReference>
<dbReference type="CDD" id="cd09907">
    <property type="entry name" value="H3TH_FEN1-Euk"/>
    <property type="match status" value="1"/>
</dbReference>
<feature type="domain" description="XPG N-terminal" evidence="18">
    <location>
        <begin position="1"/>
        <end position="98"/>
    </location>
</feature>
<dbReference type="InterPro" id="IPR008918">
    <property type="entry name" value="HhH2"/>
</dbReference>
<dbReference type="AlphaFoldDB" id="A0A4Z2HVI4"/>
<evidence type="ECO:0000256" key="11">
    <source>
        <dbReference type="ARBA" id="ARBA00023128"/>
    </source>
</evidence>
<keyword evidence="13" id="KW-0539">Nucleus</keyword>
<keyword evidence="7" id="KW-0227">DNA damage</keyword>
<evidence type="ECO:0000256" key="7">
    <source>
        <dbReference type="ARBA" id="ARBA00022763"/>
    </source>
</evidence>
<evidence type="ECO:0000256" key="2">
    <source>
        <dbReference type="ARBA" id="ARBA00022553"/>
    </source>
</evidence>
<evidence type="ECO:0000259" key="17">
    <source>
        <dbReference type="SMART" id="SM00484"/>
    </source>
</evidence>
<comment type="function">
    <text evidence="14">Structure-specific nuclease with 5'-flap endonuclease and 5'-3' exonuclease activities involved in DNA replication and repair. During DNA replication, cleaves the 5'-overhanging flap structure that is generated by displacement synthesis when DNA polymerase encounters the 5'-end of a downstream Okazaki fragment. It enters the flap from the 5'-end and then tracks to cleave the flap base, leaving a nick for ligation. Also involved in the long patch base excision repair (LP-BER) pathway, by cleaving within the apurinic/apyrimidinic (AP) site-terminated flap. Acts as a genome stabilization factor that prevents flaps from equilibrating into structures that lead to duplications and deletions. Also possesses 5'-3' exonuclease activity on nicked or gapped double-stranded DNA, and exhibits RNase H activity. Also involved in replication and repair of rDNA and in repairing mitochondrial DNA.</text>
</comment>
<dbReference type="GO" id="GO:0005634">
    <property type="term" value="C:nucleus"/>
    <property type="evidence" value="ECO:0007669"/>
    <property type="project" value="TreeGrafter"/>
</dbReference>
<dbReference type="OrthoDB" id="1937206at2759"/>
<gene>
    <name evidence="19" type="ORF">EYF80_019924</name>
</gene>
<dbReference type="InterPro" id="IPR006084">
    <property type="entry name" value="XPG/Rad2"/>
</dbReference>
<dbReference type="EMBL" id="SRLO01000170">
    <property type="protein sequence ID" value="TNN69856.1"/>
    <property type="molecule type" value="Genomic_DNA"/>
</dbReference>
<keyword evidence="10" id="KW-0460">Magnesium</keyword>
<keyword evidence="5" id="KW-0479">Metal-binding</keyword>
<comment type="cofactor">
    <cofactor evidence="1">
        <name>Mg(2+)</name>
        <dbReference type="ChEBI" id="CHEBI:18420"/>
    </cofactor>
</comment>
<dbReference type="Gene3D" id="3.40.50.1010">
    <property type="entry name" value="5'-nuclease"/>
    <property type="match status" value="1"/>
</dbReference>
<keyword evidence="12" id="KW-0234">DNA repair</keyword>